<reference evidence="1" key="1">
    <citation type="submission" date="2024-09" db="EMBL/GenBank/DDBJ databases">
        <title>Black Yeasts Isolated from many extreme environments.</title>
        <authorList>
            <person name="Coleine C."/>
            <person name="Stajich J.E."/>
            <person name="Selbmann L."/>
        </authorList>
    </citation>
    <scope>NUCLEOTIDE SEQUENCE</scope>
    <source>
        <strain evidence="1">CCFEE 5737</strain>
    </source>
</reference>
<sequence length="209" mass="23618">MAPEAEGHDDLPGGRTKDISDKTDVYSIGATLFSFMVPEAHRGPTAVRSGQSERGPLHQPTQHVLQGGQWALLDELFPLRQRKEYSEEIRDIVARCLEFLPTGRPNMRQLYDTTKHLIEQGNVEPMAWDERDRPPKPPRHRNGNWPHKLVYVEDPFAKFKRGPVPSVPAQAPINTHAVWDGTFVPPSPPQKYSVSPDKLWSEGLQCLDS</sequence>
<accession>A0ACC3D1M5</accession>
<gene>
    <name evidence="1" type="ORF">LTS18_008408</name>
</gene>
<evidence type="ECO:0000313" key="1">
    <source>
        <dbReference type="EMBL" id="KAK3060501.1"/>
    </source>
</evidence>
<proteinExistence type="predicted"/>
<protein>
    <submittedName>
        <fullName evidence="1">Uncharacterized protein</fullName>
    </submittedName>
</protein>
<keyword evidence="2" id="KW-1185">Reference proteome</keyword>
<comment type="caution">
    <text evidence="1">The sequence shown here is derived from an EMBL/GenBank/DDBJ whole genome shotgun (WGS) entry which is preliminary data.</text>
</comment>
<dbReference type="EMBL" id="JAWDJW010008519">
    <property type="protein sequence ID" value="KAK3060501.1"/>
    <property type="molecule type" value="Genomic_DNA"/>
</dbReference>
<name>A0ACC3D1M5_9PEZI</name>
<evidence type="ECO:0000313" key="2">
    <source>
        <dbReference type="Proteomes" id="UP001186974"/>
    </source>
</evidence>
<organism evidence="1 2">
    <name type="scientific">Coniosporium uncinatum</name>
    <dbReference type="NCBI Taxonomy" id="93489"/>
    <lineage>
        <taxon>Eukaryota</taxon>
        <taxon>Fungi</taxon>
        <taxon>Dikarya</taxon>
        <taxon>Ascomycota</taxon>
        <taxon>Pezizomycotina</taxon>
        <taxon>Dothideomycetes</taxon>
        <taxon>Dothideomycetes incertae sedis</taxon>
        <taxon>Coniosporium</taxon>
    </lineage>
</organism>
<dbReference type="Proteomes" id="UP001186974">
    <property type="component" value="Unassembled WGS sequence"/>
</dbReference>